<reference evidence="3" key="1">
    <citation type="journal article" date="2023" name="Nat. Microbiol.">
        <title>Babesia duncani multi-omics identifies virulence factors and drug targets.</title>
        <authorList>
            <person name="Singh P."/>
            <person name="Lonardi S."/>
            <person name="Liang Q."/>
            <person name="Vydyam P."/>
            <person name="Khabirova E."/>
            <person name="Fang T."/>
            <person name="Gihaz S."/>
            <person name="Thekkiniath J."/>
            <person name="Munshi M."/>
            <person name="Abel S."/>
            <person name="Ciampossin L."/>
            <person name="Batugedara G."/>
            <person name="Gupta M."/>
            <person name="Lu X.M."/>
            <person name="Lenz T."/>
            <person name="Chakravarty S."/>
            <person name="Cornillot E."/>
            <person name="Hu Y."/>
            <person name="Ma W."/>
            <person name="Gonzalez L.M."/>
            <person name="Sanchez S."/>
            <person name="Estrada K."/>
            <person name="Sanchez-Flores A."/>
            <person name="Montero E."/>
            <person name="Harb O.S."/>
            <person name="Le Roch K.G."/>
            <person name="Mamoun C.B."/>
        </authorList>
    </citation>
    <scope>NUCLEOTIDE SEQUENCE</scope>
    <source>
        <strain evidence="3">WA1</strain>
    </source>
</reference>
<feature type="signal peptide" evidence="2">
    <location>
        <begin position="1"/>
        <end position="24"/>
    </location>
</feature>
<dbReference type="GeneID" id="94334585"/>
<dbReference type="KEGG" id="bdw:94334585"/>
<keyword evidence="1" id="KW-0472">Membrane</keyword>
<feature type="chain" id="PRO_5041907437" evidence="2">
    <location>
        <begin position="25"/>
        <end position="292"/>
    </location>
</feature>
<evidence type="ECO:0000313" key="3">
    <source>
        <dbReference type="EMBL" id="KAK2197288.1"/>
    </source>
</evidence>
<protein>
    <submittedName>
        <fullName evidence="3">Uncharacterized protein</fullName>
    </submittedName>
</protein>
<keyword evidence="2" id="KW-0732">Signal</keyword>
<dbReference type="EMBL" id="JALLKP010000001">
    <property type="protein sequence ID" value="KAK2197288.1"/>
    <property type="molecule type" value="Genomic_DNA"/>
</dbReference>
<gene>
    <name evidence="3" type="ORF">BdWA1_000287</name>
</gene>
<proteinExistence type="predicted"/>
<evidence type="ECO:0000313" key="4">
    <source>
        <dbReference type="Proteomes" id="UP001214638"/>
    </source>
</evidence>
<feature type="transmembrane region" description="Helical" evidence="1">
    <location>
        <begin position="242"/>
        <end position="264"/>
    </location>
</feature>
<dbReference type="RefSeq" id="XP_067804130.1">
    <property type="nucleotide sequence ID" value="XM_067945339.1"/>
</dbReference>
<dbReference type="Proteomes" id="UP001214638">
    <property type="component" value="Unassembled WGS sequence"/>
</dbReference>
<accession>A0AAD9UPP4</accession>
<dbReference type="AlphaFoldDB" id="A0AAD9UPP4"/>
<name>A0AAD9UPP4_9APIC</name>
<keyword evidence="1" id="KW-1133">Transmembrane helix</keyword>
<sequence length="292" mass="32326">MMLYFKTSFLALALVLEITQVVSEAPTHLDSKCVALNDVDSPLNRYMCEVCNLNIHYIQAVGLLKCQKPQGILAINSSLVSEATDRERCLGSILGLLCSVACQRNSTNNLEDIGMYRNGDGVGVIYVCESACINIWKGMNILIDMINIACSPRADSMFADMLAHEESRRICKHLTLPQSLVQIRQGTDGHCLGMLHSLRNEQIAEIDWLLGGHVSPRLGACIQINLRFITIKRYGTAPAMEFSLSLGIAIIFIMLLLGVALLYTRNGYIAAKKRLAYKIMVSLSKRFQAPGR</sequence>
<keyword evidence="4" id="KW-1185">Reference proteome</keyword>
<comment type="caution">
    <text evidence="3">The sequence shown here is derived from an EMBL/GenBank/DDBJ whole genome shotgun (WGS) entry which is preliminary data.</text>
</comment>
<evidence type="ECO:0000256" key="1">
    <source>
        <dbReference type="SAM" id="Phobius"/>
    </source>
</evidence>
<organism evidence="3 4">
    <name type="scientific">Babesia duncani</name>
    <dbReference type="NCBI Taxonomy" id="323732"/>
    <lineage>
        <taxon>Eukaryota</taxon>
        <taxon>Sar</taxon>
        <taxon>Alveolata</taxon>
        <taxon>Apicomplexa</taxon>
        <taxon>Aconoidasida</taxon>
        <taxon>Piroplasmida</taxon>
        <taxon>Babesiidae</taxon>
        <taxon>Babesia</taxon>
    </lineage>
</organism>
<keyword evidence="1" id="KW-0812">Transmembrane</keyword>
<evidence type="ECO:0000256" key="2">
    <source>
        <dbReference type="SAM" id="SignalP"/>
    </source>
</evidence>